<dbReference type="Proteomes" id="UP000663832">
    <property type="component" value="Unassembled WGS sequence"/>
</dbReference>
<evidence type="ECO:0000313" key="1">
    <source>
        <dbReference type="EMBL" id="CAF1495224.1"/>
    </source>
</evidence>
<accession>A0A815SR42</accession>
<name>A0A815SR42_9BILA</name>
<keyword evidence="3" id="KW-1185">Reference proteome</keyword>
<evidence type="ECO:0000313" key="3">
    <source>
        <dbReference type="Proteomes" id="UP000663832"/>
    </source>
</evidence>
<dbReference type="AlphaFoldDB" id="A0A815SR42"/>
<protein>
    <submittedName>
        <fullName evidence="1">Uncharacterized protein</fullName>
    </submittedName>
</protein>
<dbReference type="EMBL" id="CAJNOM010003187">
    <property type="protein sequence ID" value="CAF1642666.1"/>
    <property type="molecule type" value="Genomic_DNA"/>
</dbReference>
<gene>
    <name evidence="1" type="ORF">BJG266_LOCUS42845</name>
    <name evidence="2" type="ORF">QVE165_LOCUS59743</name>
</gene>
<dbReference type="EMBL" id="CAJNOI010002855">
    <property type="protein sequence ID" value="CAF1495224.1"/>
    <property type="molecule type" value="Genomic_DNA"/>
</dbReference>
<dbReference type="Proteomes" id="UP000663877">
    <property type="component" value="Unassembled WGS sequence"/>
</dbReference>
<comment type="caution">
    <text evidence="1">The sequence shown here is derived from an EMBL/GenBank/DDBJ whole genome shotgun (WGS) entry which is preliminary data.</text>
</comment>
<evidence type="ECO:0000313" key="4">
    <source>
        <dbReference type="Proteomes" id="UP000663877"/>
    </source>
</evidence>
<sequence>MATSTNTTCRDGDTKLRCGGRPCAKCGGCRDWYMRLSDRRTTIYVKLVDAHCWITPGSPGAVVSGAVGRAYHTYPPLPSPLHRDYLCECADNWRSF</sequence>
<organism evidence="1 4">
    <name type="scientific">Adineta steineri</name>
    <dbReference type="NCBI Taxonomy" id="433720"/>
    <lineage>
        <taxon>Eukaryota</taxon>
        <taxon>Metazoa</taxon>
        <taxon>Spiralia</taxon>
        <taxon>Gnathifera</taxon>
        <taxon>Rotifera</taxon>
        <taxon>Eurotatoria</taxon>
        <taxon>Bdelloidea</taxon>
        <taxon>Adinetida</taxon>
        <taxon>Adinetidae</taxon>
        <taxon>Adineta</taxon>
    </lineage>
</organism>
<evidence type="ECO:0000313" key="2">
    <source>
        <dbReference type="EMBL" id="CAF1642666.1"/>
    </source>
</evidence>
<proteinExistence type="predicted"/>
<reference evidence="1" key="1">
    <citation type="submission" date="2021-02" db="EMBL/GenBank/DDBJ databases">
        <authorList>
            <person name="Nowell W R."/>
        </authorList>
    </citation>
    <scope>NUCLEOTIDE SEQUENCE</scope>
</reference>